<keyword evidence="3" id="KW-0540">Nuclease</keyword>
<dbReference type="InterPro" id="IPR000305">
    <property type="entry name" value="GIY-YIG_endonuc"/>
</dbReference>
<accession>R9U4I8</accession>
<organism evidence="3">
    <name type="scientific">Botryotinia fuckeliana (strain B05.10)</name>
    <name type="common">Noble rot fungus</name>
    <name type="synonym">Botrytis cinerea</name>
    <dbReference type="NCBI Taxonomy" id="332648"/>
    <lineage>
        <taxon>Eukaryota</taxon>
        <taxon>Fungi</taxon>
        <taxon>Dikarya</taxon>
        <taxon>Ascomycota</taxon>
        <taxon>Pezizomycotina</taxon>
        <taxon>Leotiomycetes</taxon>
        <taxon>Helotiales</taxon>
        <taxon>Sclerotiniaceae</taxon>
        <taxon>Botrytis</taxon>
    </lineage>
</organism>
<protein>
    <submittedName>
        <fullName evidence="3">GIY-YIG endonuclease</fullName>
    </submittedName>
</protein>
<keyword evidence="3" id="KW-0378">Hydrolase</keyword>
<reference evidence="3" key="1">
    <citation type="submission" date="2013-03" db="EMBL/GenBank/DDBJ databases">
        <title>The Genome Sequence of Botryotinia fuckeliana B05.10 mitochondrial assembly.</title>
        <authorList>
            <consortium name="The Broad Institute Genome Sequencing Platform"/>
            <person name="van Kan J."/>
            <person name="Stassen J."/>
            <person name="Cuomo C."/>
            <person name="Walker B."/>
            <person name="Young S.K."/>
            <person name="Zeng Q."/>
            <person name="Gargeya S."/>
            <person name="Fitzgerald M."/>
            <person name="Haas B."/>
            <person name="Abouelleil A."/>
            <person name="Alvarado L."/>
            <person name="Arachchi H.M."/>
            <person name="Berlin A.M."/>
            <person name="Chapman S.B."/>
            <person name="Dewar J."/>
            <person name="Goldberg J."/>
            <person name="Griggs A."/>
            <person name="Gujja S."/>
            <person name="Hansen M."/>
            <person name="Howarth C."/>
            <person name="Imamovic A."/>
            <person name="Larimer J."/>
            <person name="McCowan C."/>
            <person name="Murphy C."/>
            <person name="Neiman D."/>
            <person name="Pearson M."/>
            <person name="Priest M."/>
            <person name="Roberts A."/>
            <person name="Saif S."/>
            <person name="Shea T."/>
            <person name="Sisk P."/>
            <person name="Sykes S."/>
            <person name="Wortman J."/>
            <person name="Nusbaum C."/>
            <person name="Birren B."/>
        </authorList>
    </citation>
    <scope>NUCLEOTIDE SEQUENCE [LARGE SCALE GENOMIC DNA]</scope>
    <source>
        <strain evidence="3">B05.10</strain>
    </source>
</reference>
<dbReference type="Pfam" id="PF01541">
    <property type="entry name" value="GIY-YIG"/>
    <property type="match status" value="1"/>
</dbReference>
<dbReference type="SUPFAM" id="SSF82771">
    <property type="entry name" value="GIY-YIG endonuclease"/>
    <property type="match status" value="1"/>
</dbReference>
<keyword evidence="1" id="KW-0812">Transmembrane</keyword>
<evidence type="ECO:0000259" key="2">
    <source>
        <dbReference type="PROSITE" id="PS50164"/>
    </source>
</evidence>
<dbReference type="Pfam" id="PF07453">
    <property type="entry name" value="NUMOD1"/>
    <property type="match status" value="3"/>
</dbReference>
<dbReference type="EMBL" id="KC832409">
    <property type="protein sequence ID" value="AGN49021.1"/>
    <property type="molecule type" value="Genomic_DNA"/>
</dbReference>
<feature type="transmembrane region" description="Helical" evidence="1">
    <location>
        <begin position="18"/>
        <end position="39"/>
    </location>
</feature>
<dbReference type="PROSITE" id="PS50164">
    <property type="entry name" value="GIY_YIG"/>
    <property type="match status" value="1"/>
</dbReference>
<dbReference type="AlphaFoldDB" id="R9U4I8"/>
<dbReference type="GO" id="GO:0004519">
    <property type="term" value="F:endonuclease activity"/>
    <property type="evidence" value="ECO:0007669"/>
    <property type="project" value="UniProtKB-KW"/>
</dbReference>
<dbReference type="InterPro" id="IPR035901">
    <property type="entry name" value="GIY-YIG_endonuc_sf"/>
</dbReference>
<sequence>MAWLFIHIGIISLSLNNIYLFVILFFIYSTTVLSFTVYIENIPGLCLPPNLPKGDKGGLEKEPQNYPVNHSFIKKTKLSLVLGNRKRLFSTSSVYRTKDKSLSCKNLGEAMLDNRVEFDTSKIVGDDLKNLHSVYVKVLFTDRNAPVKPFDRTLITTCYHCLDKDKKSDFLKKWGSKSCIYIIQYKYNPLIYYIGRTTLLKRRFNNHLKADTGSKLHVFLSLVGLEHFNFSIVEVCTPEEQGARENYYLQKYLPILNTTFSSAFSESAIYANLTSKLATLKLKSDPHIKGKAVPVYVYDINDKCIDINYVKYDSITKASHLEKVAGGTLAIFINTNVPFRKKLYYSKPIIDLDLTFGQVKTSSSGLNLDSNIAKEVWVYDAKTLDLVKGSPFFSKSQASASIGISRNVISYFIDTWKAEGIKGTYLFSRPLLEPEITKLQVLSETVKLGNKQAIFAYDAQRLELINHSPFASMQLAAAYFKVNYRTISRHLNTKLATTQDKKDIYIFSQELSSDLRSELLNAPAKAAYSRQEFWVYKVGVNNILTLIPNQPFKTKREALKVLGVQVSIFNKYLDSEKMYKDLFIFSSEVTGFGVYTIEGPSNK</sequence>
<dbReference type="InterPro" id="IPR010896">
    <property type="entry name" value="NUMOD1"/>
</dbReference>
<dbReference type="Gene3D" id="3.40.1440.10">
    <property type="entry name" value="GIY-YIG endonuclease"/>
    <property type="match status" value="1"/>
</dbReference>
<gene>
    <name evidence="3" type="ordered locus">BC1G_20015</name>
</gene>
<keyword evidence="3" id="KW-0496">Mitochondrion</keyword>
<keyword evidence="1" id="KW-0472">Membrane</keyword>
<keyword evidence="3" id="KW-0255">Endonuclease</keyword>
<feature type="domain" description="GIY-YIG" evidence="2">
    <location>
        <begin position="176"/>
        <end position="258"/>
    </location>
</feature>
<dbReference type="SMART" id="SM00497">
    <property type="entry name" value="IENR1"/>
    <property type="match status" value="4"/>
</dbReference>
<dbReference type="SMART" id="SM00465">
    <property type="entry name" value="GIYc"/>
    <property type="match status" value="1"/>
</dbReference>
<proteinExistence type="predicted"/>
<keyword evidence="1" id="KW-1133">Transmembrane helix</keyword>
<geneLocation type="mitochondrion" evidence="3"/>
<dbReference type="InterPro" id="IPR003647">
    <property type="entry name" value="Intron_nuc_1_rpt"/>
</dbReference>
<evidence type="ECO:0000313" key="3">
    <source>
        <dbReference type="EMBL" id="AGN49021.1"/>
    </source>
</evidence>
<evidence type="ECO:0000256" key="1">
    <source>
        <dbReference type="SAM" id="Phobius"/>
    </source>
</evidence>
<name>R9U4I8_BOTFB</name>